<feature type="chain" id="PRO_5025494887" evidence="2">
    <location>
        <begin position="17"/>
        <end position="181"/>
    </location>
</feature>
<sequence>MYSKVALVALAPLAYAANHAVAVGQDNGLTFEPQSTTAQPGDTVTFTYMTNNHTVTFGDFNAACQPGNPLQFNSGFVPANQGTNGQQPSFTVNVADTNPIPVYCAQAQHCQAGMVHVINPSENDDDPSSLVQFQRAASKAETNTPANQITGGTLTNFAGSSSGSSNKERKRADHVSIAFKA</sequence>
<accession>A0A6A6GZ11</accession>
<dbReference type="Proteomes" id="UP000800092">
    <property type="component" value="Unassembled WGS sequence"/>
</dbReference>
<dbReference type="Gene3D" id="2.60.40.420">
    <property type="entry name" value="Cupredoxins - blue copper proteins"/>
    <property type="match status" value="1"/>
</dbReference>
<dbReference type="PANTHER" id="PTHR34883:SF15">
    <property type="entry name" value="EXTRACELLULAR SERINE-RICH PROTEIN"/>
    <property type="match status" value="1"/>
</dbReference>
<proteinExistence type="predicted"/>
<organism evidence="3 4">
    <name type="scientific">Viridothelium virens</name>
    <name type="common">Speckled blister lichen</name>
    <name type="synonym">Trypethelium virens</name>
    <dbReference type="NCBI Taxonomy" id="1048519"/>
    <lineage>
        <taxon>Eukaryota</taxon>
        <taxon>Fungi</taxon>
        <taxon>Dikarya</taxon>
        <taxon>Ascomycota</taxon>
        <taxon>Pezizomycotina</taxon>
        <taxon>Dothideomycetes</taxon>
        <taxon>Dothideomycetes incertae sedis</taxon>
        <taxon>Trypetheliales</taxon>
        <taxon>Trypetheliaceae</taxon>
        <taxon>Viridothelium</taxon>
    </lineage>
</organism>
<feature type="compositionally biased region" description="Polar residues" evidence="1">
    <location>
        <begin position="140"/>
        <end position="165"/>
    </location>
</feature>
<dbReference type="OrthoDB" id="5421909at2759"/>
<dbReference type="InterPro" id="IPR008972">
    <property type="entry name" value="Cupredoxin"/>
</dbReference>
<keyword evidence="2" id="KW-0732">Signal</keyword>
<keyword evidence="4" id="KW-1185">Reference proteome</keyword>
<dbReference type="InterPro" id="IPR052953">
    <property type="entry name" value="Ser-rich/MCO-related"/>
</dbReference>
<feature type="signal peptide" evidence="2">
    <location>
        <begin position="1"/>
        <end position="16"/>
    </location>
</feature>
<feature type="region of interest" description="Disordered" evidence="1">
    <location>
        <begin position="139"/>
        <end position="181"/>
    </location>
</feature>
<reference evidence="3" key="1">
    <citation type="journal article" date="2020" name="Stud. Mycol.">
        <title>101 Dothideomycetes genomes: a test case for predicting lifestyles and emergence of pathogens.</title>
        <authorList>
            <person name="Haridas S."/>
            <person name="Albert R."/>
            <person name="Binder M."/>
            <person name="Bloem J."/>
            <person name="Labutti K."/>
            <person name="Salamov A."/>
            <person name="Andreopoulos B."/>
            <person name="Baker S."/>
            <person name="Barry K."/>
            <person name="Bills G."/>
            <person name="Bluhm B."/>
            <person name="Cannon C."/>
            <person name="Castanera R."/>
            <person name="Culley D."/>
            <person name="Daum C."/>
            <person name="Ezra D."/>
            <person name="Gonzalez J."/>
            <person name="Henrissat B."/>
            <person name="Kuo A."/>
            <person name="Liang C."/>
            <person name="Lipzen A."/>
            <person name="Lutzoni F."/>
            <person name="Magnuson J."/>
            <person name="Mondo S."/>
            <person name="Nolan M."/>
            <person name="Ohm R."/>
            <person name="Pangilinan J."/>
            <person name="Park H.-J."/>
            <person name="Ramirez L."/>
            <person name="Alfaro M."/>
            <person name="Sun H."/>
            <person name="Tritt A."/>
            <person name="Yoshinaga Y."/>
            <person name="Zwiers L.-H."/>
            <person name="Turgeon B."/>
            <person name="Goodwin S."/>
            <person name="Spatafora J."/>
            <person name="Crous P."/>
            <person name="Grigoriev I."/>
        </authorList>
    </citation>
    <scope>NUCLEOTIDE SEQUENCE</scope>
    <source>
        <strain evidence="3">Tuck. ex Michener</strain>
    </source>
</reference>
<dbReference type="PANTHER" id="PTHR34883">
    <property type="entry name" value="SERINE-RICH PROTEIN, PUTATIVE-RELATED-RELATED"/>
    <property type="match status" value="1"/>
</dbReference>
<evidence type="ECO:0000256" key="2">
    <source>
        <dbReference type="SAM" id="SignalP"/>
    </source>
</evidence>
<dbReference type="EMBL" id="ML991839">
    <property type="protein sequence ID" value="KAF2230593.1"/>
    <property type="molecule type" value="Genomic_DNA"/>
</dbReference>
<evidence type="ECO:0000256" key="1">
    <source>
        <dbReference type="SAM" id="MobiDB-lite"/>
    </source>
</evidence>
<protein>
    <submittedName>
        <fullName evidence="3">Cupredoxin</fullName>
    </submittedName>
</protein>
<dbReference type="SUPFAM" id="SSF49503">
    <property type="entry name" value="Cupredoxins"/>
    <property type="match status" value="1"/>
</dbReference>
<evidence type="ECO:0000313" key="3">
    <source>
        <dbReference type="EMBL" id="KAF2230593.1"/>
    </source>
</evidence>
<dbReference type="AlphaFoldDB" id="A0A6A6GZ11"/>
<evidence type="ECO:0000313" key="4">
    <source>
        <dbReference type="Proteomes" id="UP000800092"/>
    </source>
</evidence>
<name>A0A6A6GZ11_VIRVR</name>
<dbReference type="CDD" id="cd00920">
    <property type="entry name" value="Cupredoxin"/>
    <property type="match status" value="1"/>
</dbReference>
<gene>
    <name evidence="3" type="ORF">EV356DRAFT_508509</name>
</gene>